<dbReference type="PROSITE" id="PS51257">
    <property type="entry name" value="PROKAR_LIPOPROTEIN"/>
    <property type="match status" value="1"/>
</dbReference>
<gene>
    <name evidence="1" type="ORF">OEA66_20335</name>
</gene>
<organism evidence="1 2">
    <name type="scientific">Chryseobacterium luquanense</name>
    <dbReference type="NCBI Taxonomy" id="2983766"/>
    <lineage>
        <taxon>Bacteria</taxon>
        <taxon>Pseudomonadati</taxon>
        <taxon>Bacteroidota</taxon>
        <taxon>Flavobacteriia</taxon>
        <taxon>Flavobacteriales</taxon>
        <taxon>Weeksellaceae</taxon>
        <taxon>Chryseobacterium group</taxon>
        <taxon>Chryseobacterium</taxon>
    </lineage>
</organism>
<protein>
    <recommendedName>
        <fullName evidence="3">Lipoprotein</fullName>
    </recommendedName>
</protein>
<keyword evidence="2" id="KW-1185">Reference proteome</keyword>
<evidence type="ECO:0000313" key="2">
    <source>
        <dbReference type="Proteomes" id="UP001070176"/>
    </source>
</evidence>
<comment type="caution">
    <text evidence="1">The sequence shown here is derived from an EMBL/GenBank/DDBJ whole genome shotgun (WGS) entry which is preliminary data.</text>
</comment>
<sequence>MNIKFFHVLAFILFCSCTTQKQEIEYIEFEHECRMRIKSDRIFIRILPSRNKDQRTVELNYNGKYFMRKPISENEYQQIVEVIKNIEEESSHVDENGIETMILDGSYNTITYRKGLLNITHTSRSLSKDWYPSFHNASKQIAEGAGLDFSNIR</sequence>
<reference evidence="1" key="1">
    <citation type="submission" date="2022-10" db="EMBL/GenBank/DDBJ databases">
        <title>Chryseobacterium sp. nov., a novel bacterial species.</title>
        <authorList>
            <person name="Cao Y."/>
        </authorList>
    </citation>
    <scope>NUCLEOTIDE SEQUENCE</scope>
    <source>
        <strain evidence="1">KC 927</strain>
    </source>
</reference>
<dbReference type="Proteomes" id="UP001070176">
    <property type="component" value="Unassembled WGS sequence"/>
</dbReference>
<evidence type="ECO:0008006" key="3">
    <source>
        <dbReference type="Google" id="ProtNLM"/>
    </source>
</evidence>
<proteinExistence type="predicted"/>
<dbReference type="RefSeq" id="WP_267283126.1">
    <property type="nucleotide sequence ID" value="NZ_JAOVZV010000036.1"/>
</dbReference>
<name>A0ABT3Y996_9FLAO</name>
<evidence type="ECO:0000313" key="1">
    <source>
        <dbReference type="EMBL" id="MCX8534698.1"/>
    </source>
</evidence>
<accession>A0ABT3Y996</accession>
<dbReference type="EMBL" id="JAOVZV010000036">
    <property type="protein sequence ID" value="MCX8534698.1"/>
    <property type="molecule type" value="Genomic_DNA"/>
</dbReference>